<evidence type="ECO:0000256" key="4">
    <source>
        <dbReference type="ARBA" id="ARBA00048447"/>
    </source>
</evidence>
<gene>
    <name evidence="5 7" type="primary">deoD</name>
    <name evidence="7" type="ORF">GKZ57_09925</name>
</gene>
<accession>A0A844GMV9</accession>
<evidence type="ECO:0000256" key="2">
    <source>
        <dbReference type="ARBA" id="ARBA00022676"/>
    </source>
</evidence>
<dbReference type="SUPFAM" id="SSF53167">
    <property type="entry name" value="Purine and uridine phosphorylases"/>
    <property type="match status" value="1"/>
</dbReference>
<dbReference type="GO" id="GO:0004731">
    <property type="term" value="F:purine-nucleoside phosphorylase activity"/>
    <property type="evidence" value="ECO:0007669"/>
    <property type="project" value="UniProtKB-UniRule"/>
</dbReference>
<proteinExistence type="inferred from homology"/>
<evidence type="ECO:0000256" key="5">
    <source>
        <dbReference type="HAMAP-Rule" id="MF_01627"/>
    </source>
</evidence>
<feature type="binding site" evidence="5">
    <location>
        <position position="7"/>
    </location>
    <ligand>
        <name>a purine D-ribonucleoside</name>
        <dbReference type="ChEBI" id="CHEBI:142355"/>
        <note>ligand shared between dimeric partners</note>
    </ligand>
</feature>
<dbReference type="PROSITE" id="PS01232">
    <property type="entry name" value="PNP_UDP_1"/>
    <property type="match status" value="1"/>
</dbReference>
<comment type="similarity">
    <text evidence="1 5">Belongs to the PNP/UDP phosphorylase family.</text>
</comment>
<dbReference type="PANTHER" id="PTHR43691">
    <property type="entry name" value="URIDINE PHOSPHORYLASE"/>
    <property type="match status" value="1"/>
</dbReference>
<organism evidence="7 8">
    <name type="scientific">Blautia luti DSM 14534 = JCM 17040</name>
    <dbReference type="NCBI Taxonomy" id="649762"/>
    <lineage>
        <taxon>Bacteria</taxon>
        <taxon>Bacillati</taxon>
        <taxon>Bacillota</taxon>
        <taxon>Clostridia</taxon>
        <taxon>Lachnospirales</taxon>
        <taxon>Lachnospiraceae</taxon>
        <taxon>Blautia</taxon>
    </lineage>
</organism>
<feature type="active site" description="Proton donor" evidence="5">
    <location>
        <position position="207"/>
    </location>
</feature>
<reference evidence="7 8" key="1">
    <citation type="submission" date="2019-11" db="EMBL/GenBank/DDBJ databases">
        <title>Draft genome sequence of Blautia luti DSM 14534T, isolated from human stool.</title>
        <authorList>
            <person name="Ortiz R."/>
            <person name="Melis-Arcos F."/>
            <person name="Covarrubias P."/>
            <person name="Cardenas J.P."/>
            <person name="Perez-Donoso J."/>
            <person name="Almonacid D."/>
        </authorList>
    </citation>
    <scope>NUCLEOTIDE SEQUENCE [LARGE SCALE GENOMIC DNA]</scope>
    <source>
        <strain evidence="7 8">DSM 14534</strain>
    </source>
</reference>
<evidence type="ECO:0000313" key="8">
    <source>
        <dbReference type="Proteomes" id="UP000437824"/>
    </source>
</evidence>
<comment type="catalytic activity">
    <reaction evidence="5">
        <text>a purine 2'-deoxy-D-ribonucleoside + phosphate = a purine nucleobase + 2-deoxy-alpha-D-ribose 1-phosphate</text>
        <dbReference type="Rhea" id="RHEA:36431"/>
        <dbReference type="ChEBI" id="CHEBI:26386"/>
        <dbReference type="ChEBI" id="CHEBI:43474"/>
        <dbReference type="ChEBI" id="CHEBI:57259"/>
        <dbReference type="ChEBI" id="CHEBI:142361"/>
        <dbReference type="EC" id="2.4.2.1"/>
    </reaction>
</comment>
<sequence length="238" mass="25721">MCIPTPHNAAKKGDIAKKVLMPGDPLRAKFIADNYLENPVCFNTVRNMLGYTGTYKGECVSVMGAGMGMPSAGIYTYELYNFYDVDEIIRIGSAGGLQDDVNVMDVVIALGACTDSNYASQFCLPGTFAPTASYELVEKAVQAARKLGTPVRVGNVMSSDAFYNDNPNAAAAWRKMGVLCTEMECAALFMNAARAGKKAVGILTISDHIFKDEAISAEERQTSFRKMMEIALSVACER</sequence>
<comment type="caution">
    <text evidence="7">The sequence shown here is derived from an EMBL/GenBank/DDBJ whole genome shotgun (WGS) entry which is preliminary data.</text>
</comment>
<dbReference type="GO" id="GO:0004850">
    <property type="term" value="F:uridine phosphorylase activity"/>
    <property type="evidence" value="ECO:0007669"/>
    <property type="project" value="UniProtKB-EC"/>
</dbReference>
<keyword evidence="2 5" id="KW-0328">Glycosyltransferase</keyword>
<comment type="function">
    <text evidence="5">Catalyzes the reversible phosphorolytic breakdown of the N-glycosidic bond in the beta-(deoxy)ribonucleoside molecules, with the formation of the corresponding free purine bases and pentose-1-phosphate.</text>
</comment>
<dbReference type="Gene3D" id="3.40.50.1580">
    <property type="entry name" value="Nucleoside phosphorylase domain"/>
    <property type="match status" value="1"/>
</dbReference>
<dbReference type="InterPro" id="IPR000845">
    <property type="entry name" value="Nucleoside_phosphorylase_d"/>
</dbReference>
<name>A0A844GMV9_9FIRM</name>
<feature type="binding site" description="in other chain" evidence="5">
    <location>
        <begin position="90"/>
        <end position="93"/>
    </location>
    <ligand>
        <name>phosphate</name>
        <dbReference type="ChEBI" id="CHEBI:43474"/>
        <note>ligand shared between dimeric partners</note>
    </ligand>
</feature>
<dbReference type="PANTHER" id="PTHR43691:SF11">
    <property type="entry name" value="FI09636P-RELATED"/>
    <property type="match status" value="1"/>
</dbReference>
<feature type="binding site" description="in other chain" evidence="5">
    <location>
        <position position="23"/>
    </location>
    <ligand>
        <name>phosphate</name>
        <dbReference type="ChEBI" id="CHEBI:43474"/>
        <note>ligand shared between dimeric partners</note>
    </ligand>
</feature>
<evidence type="ECO:0000259" key="6">
    <source>
        <dbReference type="Pfam" id="PF01048"/>
    </source>
</evidence>
<dbReference type="GO" id="GO:0042278">
    <property type="term" value="P:purine nucleoside metabolic process"/>
    <property type="evidence" value="ECO:0007669"/>
    <property type="project" value="UniProtKB-UniRule"/>
</dbReference>
<comment type="catalytic activity">
    <reaction evidence="5">
        <text>a purine D-ribonucleoside + phosphate = a purine nucleobase + alpha-D-ribose 1-phosphate</text>
        <dbReference type="Rhea" id="RHEA:19805"/>
        <dbReference type="ChEBI" id="CHEBI:26386"/>
        <dbReference type="ChEBI" id="CHEBI:43474"/>
        <dbReference type="ChEBI" id="CHEBI:57720"/>
        <dbReference type="ChEBI" id="CHEBI:142355"/>
        <dbReference type="EC" id="2.4.2.1"/>
    </reaction>
</comment>
<dbReference type="EC" id="2.4.2.1" evidence="5"/>
<comment type="subunit">
    <text evidence="5">Homohexamer; trimer of homodimers.</text>
</comment>
<feature type="site" description="Important for catalytic activity" evidence="5">
    <location>
        <position position="220"/>
    </location>
</feature>
<feature type="binding site" description="in other chain" evidence="5">
    <location>
        <begin position="182"/>
        <end position="184"/>
    </location>
    <ligand>
        <name>a purine D-ribonucleoside</name>
        <dbReference type="ChEBI" id="CHEBI:142355"/>
        <note>ligand shared between dimeric partners</note>
    </ligand>
</feature>
<dbReference type="CDD" id="cd09006">
    <property type="entry name" value="PNP_EcPNPI-like"/>
    <property type="match status" value="1"/>
</dbReference>
<dbReference type="NCBIfam" id="TIGR00107">
    <property type="entry name" value="deoD"/>
    <property type="match status" value="1"/>
</dbReference>
<feature type="binding site" description="in other chain" evidence="5">
    <location>
        <position position="27"/>
    </location>
    <ligand>
        <name>phosphate</name>
        <dbReference type="ChEBI" id="CHEBI:43474"/>
        <note>ligand shared between dimeric partners</note>
    </ligand>
</feature>
<comment type="catalytic activity">
    <reaction evidence="4">
        <text>uridine + phosphate = alpha-D-ribose 1-phosphate + uracil</text>
        <dbReference type="Rhea" id="RHEA:24388"/>
        <dbReference type="ChEBI" id="CHEBI:16704"/>
        <dbReference type="ChEBI" id="CHEBI:17568"/>
        <dbReference type="ChEBI" id="CHEBI:43474"/>
        <dbReference type="ChEBI" id="CHEBI:57720"/>
        <dbReference type="EC" id="2.4.2.3"/>
    </reaction>
</comment>
<dbReference type="AlphaFoldDB" id="A0A844GMV9"/>
<dbReference type="GO" id="GO:0006218">
    <property type="term" value="P:uridine catabolic process"/>
    <property type="evidence" value="ECO:0007669"/>
    <property type="project" value="TreeGrafter"/>
</dbReference>
<evidence type="ECO:0000313" key="7">
    <source>
        <dbReference type="EMBL" id="MTD61577.1"/>
    </source>
</evidence>
<dbReference type="Pfam" id="PF01048">
    <property type="entry name" value="PNP_UDP_1"/>
    <property type="match status" value="1"/>
</dbReference>
<dbReference type="EMBL" id="WMBC01000007">
    <property type="protein sequence ID" value="MTD61577.1"/>
    <property type="molecule type" value="Genomic_DNA"/>
</dbReference>
<evidence type="ECO:0000256" key="3">
    <source>
        <dbReference type="ARBA" id="ARBA00022679"/>
    </source>
</evidence>
<dbReference type="NCBIfam" id="NF004489">
    <property type="entry name" value="PRK05819.1"/>
    <property type="match status" value="1"/>
</dbReference>
<protein>
    <recommendedName>
        <fullName evidence="5">Purine nucleoside phosphorylase DeoD-type</fullName>
        <shortName evidence="5">PNP</shortName>
        <ecNumber evidence="5">2.4.2.1</ecNumber>
    </recommendedName>
</protein>
<feature type="binding site" description="in other chain" evidence="5">
    <location>
        <begin position="206"/>
        <end position="207"/>
    </location>
    <ligand>
        <name>a purine D-ribonucleoside</name>
        <dbReference type="ChEBI" id="CHEBI:142355"/>
        <note>ligand shared between dimeric partners</note>
    </ligand>
</feature>
<keyword evidence="3 5" id="KW-0808">Transferase</keyword>
<dbReference type="GO" id="GO:0005829">
    <property type="term" value="C:cytosol"/>
    <property type="evidence" value="ECO:0007669"/>
    <property type="project" value="TreeGrafter"/>
</dbReference>
<dbReference type="InterPro" id="IPR004402">
    <property type="entry name" value="DeoD-type"/>
</dbReference>
<dbReference type="InterPro" id="IPR018016">
    <property type="entry name" value="Nucleoside_phosphorylase_CS"/>
</dbReference>
<feature type="binding site" evidence="5">
    <location>
        <position position="46"/>
    </location>
    <ligand>
        <name>phosphate</name>
        <dbReference type="ChEBI" id="CHEBI:43474"/>
        <note>ligand shared between dimeric partners</note>
    </ligand>
</feature>
<dbReference type="HAMAP" id="MF_01627">
    <property type="entry name" value="Pur_nucleosid_phosp"/>
    <property type="match status" value="1"/>
</dbReference>
<evidence type="ECO:0000256" key="1">
    <source>
        <dbReference type="ARBA" id="ARBA00010456"/>
    </source>
</evidence>
<dbReference type="Proteomes" id="UP000437824">
    <property type="component" value="Unassembled WGS sequence"/>
</dbReference>
<dbReference type="InterPro" id="IPR035994">
    <property type="entry name" value="Nucleoside_phosphorylase_sf"/>
</dbReference>
<dbReference type="RefSeq" id="WP_118510615.1">
    <property type="nucleotide sequence ID" value="NZ_WMBC01000007.1"/>
</dbReference>
<feature type="domain" description="Nucleoside phosphorylase" evidence="6">
    <location>
        <begin position="19"/>
        <end position="229"/>
    </location>
</feature>